<reference evidence="1 2" key="1">
    <citation type="journal article" date="2024" name="G3 (Bethesda)">
        <title>Genome assembly of Hibiscus sabdariffa L. provides insights into metabolisms of medicinal natural products.</title>
        <authorList>
            <person name="Kim T."/>
        </authorList>
    </citation>
    <scope>NUCLEOTIDE SEQUENCE [LARGE SCALE GENOMIC DNA]</scope>
    <source>
        <strain evidence="1">TK-2024</strain>
        <tissue evidence="1">Old leaves</tissue>
    </source>
</reference>
<evidence type="ECO:0000313" key="2">
    <source>
        <dbReference type="Proteomes" id="UP001396334"/>
    </source>
</evidence>
<evidence type="ECO:0000313" key="1">
    <source>
        <dbReference type="EMBL" id="KAK8981750.1"/>
    </source>
</evidence>
<organism evidence="1 2">
    <name type="scientific">Hibiscus sabdariffa</name>
    <name type="common">roselle</name>
    <dbReference type="NCBI Taxonomy" id="183260"/>
    <lineage>
        <taxon>Eukaryota</taxon>
        <taxon>Viridiplantae</taxon>
        <taxon>Streptophyta</taxon>
        <taxon>Embryophyta</taxon>
        <taxon>Tracheophyta</taxon>
        <taxon>Spermatophyta</taxon>
        <taxon>Magnoliopsida</taxon>
        <taxon>eudicotyledons</taxon>
        <taxon>Gunneridae</taxon>
        <taxon>Pentapetalae</taxon>
        <taxon>rosids</taxon>
        <taxon>malvids</taxon>
        <taxon>Malvales</taxon>
        <taxon>Malvaceae</taxon>
        <taxon>Malvoideae</taxon>
        <taxon>Hibiscus</taxon>
    </lineage>
</organism>
<comment type="caution">
    <text evidence="1">The sequence shown here is derived from an EMBL/GenBank/DDBJ whole genome shotgun (WGS) entry which is preliminary data.</text>
</comment>
<accession>A0ABR2P0K6</accession>
<sequence length="134" mass="14165">MEWVFNEDTALTIDGPTLEGLTPPIGASRDQKMCGISTGIRSDVPLECIRAVESRKTSLQVGVMSAASTKLSAVGKLFRFCIASSSGVTISRRSVVTGRVSSSSFTKFVGNYDVSGKVVMARGGRVQMIRGLSG</sequence>
<name>A0ABR2P0K6_9ROSI</name>
<proteinExistence type="predicted"/>
<dbReference type="EMBL" id="JBBPBN010000088">
    <property type="protein sequence ID" value="KAK8981750.1"/>
    <property type="molecule type" value="Genomic_DNA"/>
</dbReference>
<dbReference type="Proteomes" id="UP001396334">
    <property type="component" value="Unassembled WGS sequence"/>
</dbReference>
<gene>
    <name evidence="1" type="ORF">V6N11_049244</name>
</gene>
<keyword evidence="2" id="KW-1185">Reference proteome</keyword>
<protein>
    <submittedName>
        <fullName evidence="1">Uncharacterized protein</fullName>
    </submittedName>
</protein>